<dbReference type="InterPro" id="IPR007698">
    <property type="entry name" value="AlaDH/PNT_NAD(H)-bd"/>
</dbReference>
<evidence type="ECO:0000256" key="3">
    <source>
        <dbReference type="ARBA" id="ARBA00022475"/>
    </source>
</evidence>
<keyword evidence="9 13" id="KW-1133">Transmembrane helix</keyword>
<feature type="transmembrane region" description="Helical" evidence="13">
    <location>
        <begin position="144"/>
        <end position="161"/>
    </location>
</feature>
<keyword evidence="5 13" id="KW-0812">Transmembrane</keyword>
<feature type="domain" description="Alanine dehydrogenase/pyridine nucleotide transhydrogenase N-terminal" evidence="16">
    <location>
        <begin position="599"/>
        <end position="733"/>
    </location>
</feature>
<evidence type="ECO:0000313" key="18">
    <source>
        <dbReference type="Proteomes" id="UP001311799"/>
    </source>
</evidence>
<dbReference type="InterPro" id="IPR026255">
    <property type="entry name" value="NADP_transhyd_a"/>
</dbReference>
<evidence type="ECO:0000256" key="4">
    <source>
        <dbReference type="ARBA" id="ARBA00022519"/>
    </source>
</evidence>
<dbReference type="CDD" id="cd05304">
    <property type="entry name" value="Rubrum_tdh"/>
    <property type="match status" value="1"/>
</dbReference>
<feature type="transmembrane region" description="Helical" evidence="13">
    <location>
        <begin position="119"/>
        <end position="138"/>
    </location>
</feature>
<feature type="signal peptide" evidence="14">
    <location>
        <begin position="1"/>
        <end position="31"/>
    </location>
</feature>
<comment type="caution">
    <text evidence="17">The sequence shown here is derived from an EMBL/GenBank/DDBJ whole genome shotgun (WGS) entry which is preliminary data.</text>
</comment>
<dbReference type="Pfam" id="PF02233">
    <property type="entry name" value="PNTB"/>
    <property type="match status" value="1"/>
</dbReference>
<keyword evidence="3" id="KW-1003">Cell membrane</keyword>
<reference evidence="17 18" key="1">
    <citation type="submission" date="2023-10" db="EMBL/GenBank/DDBJ databases">
        <title>Comparative genomics analysis reveals potential genetic determinants of host preference in Cryptosporidium xiaoi.</title>
        <authorList>
            <person name="Xiao L."/>
            <person name="Li J."/>
        </authorList>
    </citation>
    <scope>NUCLEOTIDE SEQUENCE [LARGE SCALE GENOMIC DNA]</scope>
    <source>
        <strain evidence="17 18">52996</strain>
    </source>
</reference>
<keyword evidence="14" id="KW-0732">Signal</keyword>
<evidence type="ECO:0000256" key="5">
    <source>
        <dbReference type="ARBA" id="ARBA00022692"/>
    </source>
</evidence>
<dbReference type="Pfam" id="PF12769">
    <property type="entry name" value="PNTB_4TM"/>
    <property type="match status" value="1"/>
</dbReference>
<evidence type="ECO:0000256" key="12">
    <source>
        <dbReference type="ARBA" id="ARBA00048202"/>
    </source>
</evidence>
<dbReference type="SMART" id="SM01002">
    <property type="entry name" value="AlaDh_PNT_C"/>
    <property type="match status" value="1"/>
</dbReference>
<feature type="domain" description="Alanine dehydrogenase/pyridine nucleotide transhydrogenase NAD(H)-binding" evidence="15">
    <location>
        <begin position="742"/>
        <end position="915"/>
    </location>
</feature>
<feature type="transmembrane region" description="Helical" evidence="13">
    <location>
        <begin position="327"/>
        <end position="346"/>
    </location>
</feature>
<evidence type="ECO:0000256" key="11">
    <source>
        <dbReference type="ARBA" id="ARBA00023136"/>
    </source>
</evidence>
<evidence type="ECO:0000256" key="13">
    <source>
        <dbReference type="SAM" id="Phobius"/>
    </source>
</evidence>
<evidence type="ECO:0000256" key="8">
    <source>
        <dbReference type="ARBA" id="ARBA00022967"/>
    </source>
</evidence>
<dbReference type="AlphaFoldDB" id="A0AAV9Y325"/>
<dbReference type="InterPro" id="IPR007886">
    <property type="entry name" value="AlaDH/PNT_N"/>
</dbReference>
<feature type="transmembrane region" description="Helical" evidence="13">
    <location>
        <begin position="1052"/>
        <end position="1070"/>
    </location>
</feature>
<dbReference type="SUPFAM" id="SSF52283">
    <property type="entry name" value="Formate/glycerate dehydrogenase catalytic domain-like"/>
    <property type="match status" value="1"/>
</dbReference>
<evidence type="ECO:0000256" key="10">
    <source>
        <dbReference type="ARBA" id="ARBA00023027"/>
    </source>
</evidence>
<feature type="transmembrane region" description="Helical" evidence="13">
    <location>
        <begin position="173"/>
        <end position="195"/>
    </location>
</feature>
<dbReference type="GO" id="GO:0005743">
    <property type="term" value="C:mitochondrial inner membrane"/>
    <property type="evidence" value="ECO:0007669"/>
    <property type="project" value="TreeGrafter"/>
</dbReference>
<feature type="chain" id="PRO_5043979153" description="proton-translocating NAD(P)(+) transhydrogenase" evidence="14">
    <location>
        <begin position="32"/>
        <end position="1158"/>
    </location>
</feature>
<sequence>MGFKLKLRRLCGSILIFTCLLLEIGQNFINCEEVSIRLNTSNNLRGSSLSSVEVNSEGVLVPSQVINHDYIDKYSKNIEDFLNNVNFYLTLSVSLEVFSSVCFILCLRGLSDQETAKRGNIMGIIGIISAIAATFLAPTFSMNWLMFIVPFGLALLIGIPISHFVSMVNIPQLVALFHSFVGLAAMLITFANLWSPFQTIESDKSRIHYLEMFVGESIAAITFTGSLVAAGKLHEIIPTGALRVPGRHFLNLFMVAGLLALGFVFIFIKDYFQRTYIMYGNSLLSMLLGVHLVASIGGADMPVAISMLNSYSGWATSFTGFLIQSKVLIICGALIGSSGAILSHVMCLGMNRSLANVMFGGWESRNSASEENIINRDLSKVNETNSNKAARDLLSSSKVLIVPGYGMAVSRSQTDVASIVNALRLRNIHVEFAIHPVAGRMPGHMNVLLAEANVPYSIVKEMDEVNHIMESFDTVLVIGANDTVNPLALEIGSKISGMPVIEVWRASKVIISKRSMGQGYAAIENPLFFMNNVEMLFGNAKESMTGILQNILNISPEQKRDILDVDSETLDRENSELDYNISEKSQHEEEFPEPTMSIGILKELENEKLVSVSPNYVKKLRKLGFRVLVETGAGEKSRFSDNLYENAGSIIMATSHDVISRSDVLVKVQKPTEEEISQMRSGQTLISYIWPGQNKILLEELANKGVVSIALDEVPRTTRAQKLDIRSSMSNLAGYRAVIEAFAQLPKLSKPSITAAGKVDAAKVFVIGAGVAGLQAIATAKNLGAEVFASDTRKTTREEVESLGARFINIEFEEEGESGTGYSREMSNEYLNAQAKTYSKIIKNCDVVISTALIPGKSSPKLITAEMARSMKPGSVIVDMAAEMADVNSGWGGNCEITKRDQIYVDNESGVTVIGLTNLPSTMPSQASELFSMNVVHLLEELGGAENFSVNMEDDLIKEMVVTINEKISYVPPNERPSFATNKASSSGIIDVNTENNNLSLTRQQENEDSSASNTFGNIMYSNISFSFIVIISIAIAVGLGYMLDHETLGDILLFSLSVIVGYYCVWNVTPSLHTPLMSVTNALSGIILLGAMLECGPVVIFKDFHVFSLMLFLAMLFSSINIIGGFYVTTRMLFMFNDYSGNAVGNIKANTKHTRII</sequence>
<keyword evidence="6" id="KW-0547">Nucleotide-binding</keyword>
<feature type="transmembrane region" description="Helical" evidence="13">
    <location>
        <begin position="1108"/>
        <end position="1129"/>
    </location>
</feature>
<dbReference type="Pfam" id="PF01262">
    <property type="entry name" value="AlaDh_PNT_C"/>
    <property type="match status" value="1"/>
</dbReference>
<feature type="transmembrane region" description="Helical" evidence="13">
    <location>
        <begin position="87"/>
        <end position="107"/>
    </location>
</feature>
<organism evidence="17 18">
    <name type="scientific">Cryptosporidium xiaoi</name>
    <dbReference type="NCBI Taxonomy" id="659607"/>
    <lineage>
        <taxon>Eukaryota</taxon>
        <taxon>Sar</taxon>
        <taxon>Alveolata</taxon>
        <taxon>Apicomplexa</taxon>
        <taxon>Conoidasida</taxon>
        <taxon>Coccidia</taxon>
        <taxon>Eucoccidiorida</taxon>
        <taxon>Eimeriorina</taxon>
        <taxon>Cryptosporidiidae</taxon>
        <taxon>Cryptosporidium</taxon>
    </lineage>
</organism>
<feature type="transmembrane region" description="Helical" evidence="13">
    <location>
        <begin position="288"/>
        <end position="307"/>
    </location>
</feature>
<dbReference type="SMART" id="SM01003">
    <property type="entry name" value="AlaDh_PNT_N"/>
    <property type="match status" value="1"/>
</dbReference>
<keyword evidence="8" id="KW-1278">Translocase</keyword>
<keyword evidence="18" id="KW-1185">Reference proteome</keyword>
<dbReference type="Pfam" id="PF05222">
    <property type="entry name" value="AlaDh_PNT_N"/>
    <property type="match status" value="1"/>
</dbReference>
<evidence type="ECO:0000256" key="6">
    <source>
        <dbReference type="ARBA" id="ARBA00022741"/>
    </source>
</evidence>
<dbReference type="InterPro" id="IPR029035">
    <property type="entry name" value="DHS-like_NAD/FAD-binding_dom"/>
</dbReference>
<dbReference type="InterPro" id="IPR024605">
    <property type="entry name" value="NADP_transhyd_a_C"/>
</dbReference>
<accession>A0AAV9Y325</accession>
<feature type="transmembrane region" description="Helical" evidence="13">
    <location>
        <begin position="249"/>
        <end position="268"/>
    </location>
</feature>
<keyword evidence="7" id="KW-0521">NADP</keyword>
<evidence type="ECO:0000256" key="7">
    <source>
        <dbReference type="ARBA" id="ARBA00022857"/>
    </source>
</evidence>
<feature type="transmembrane region" description="Helical" evidence="13">
    <location>
        <begin position="207"/>
        <end position="229"/>
    </location>
</feature>
<dbReference type="PANTHER" id="PTHR10160:SF19">
    <property type="entry name" value="PROTON-TRANSLOCATING NAD(P)(+) TRANSHYDROGENASE"/>
    <property type="match status" value="1"/>
</dbReference>
<dbReference type="Gene3D" id="3.40.50.1220">
    <property type="entry name" value="TPP-binding domain"/>
    <property type="match status" value="1"/>
</dbReference>
<dbReference type="GO" id="GO:0008750">
    <property type="term" value="F:proton-translocating NAD(P)+ transhydrogenase activity"/>
    <property type="evidence" value="ECO:0007669"/>
    <property type="project" value="UniProtKB-EC"/>
</dbReference>
<evidence type="ECO:0000256" key="1">
    <source>
        <dbReference type="ARBA" id="ARBA00004429"/>
    </source>
</evidence>
<dbReference type="InterPro" id="IPR036291">
    <property type="entry name" value="NAD(P)-bd_dom_sf"/>
</dbReference>
<evidence type="ECO:0000256" key="9">
    <source>
        <dbReference type="ARBA" id="ARBA00022989"/>
    </source>
</evidence>
<dbReference type="Gene3D" id="3.40.50.720">
    <property type="entry name" value="NAD(P)-binding Rossmann-like Domain"/>
    <property type="match status" value="2"/>
</dbReference>
<dbReference type="NCBIfam" id="NF006942">
    <property type="entry name" value="PRK09424.1"/>
    <property type="match status" value="1"/>
</dbReference>
<keyword evidence="11 13" id="KW-0472">Membrane</keyword>
<keyword evidence="4" id="KW-0997">Cell inner membrane</keyword>
<dbReference type="Proteomes" id="UP001311799">
    <property type="component" value="Unassembled WGS sequence"/>
</dbReference>
<evidence type="ECO:0000313" key="17">
    <source>
        <dbReference type="EMBL" id="KAK6590225.1"/>
    </source>
</evidence>
<name>A0AAV9Y325_9CRYT</name>
<proteinExistence type="predicted"/>
<evidence type="ECO:0000259" key="16">
    <source>
        <dbReference type="SMART" id="SM01003"/>
    </source>
</evidence>
<dbReference type="SUPFAM" id="SSF51735">
    <property type="entry name" value="NAD(P)-binding Rossmann-fold domains"/>
    <property type="match status" value="1"/>
</dbReference>
<comment type="subcellular location">
    <subcellularLocation>
        <location evidence="1">Cell inner membrane</location>
        <topology evidence="1">Multi-pass membrane protein</topology>
    </subcellularLocation>
</comment>
<dbReference type="GO" id="GO:0006740">
    <property type="term" value="P:NADPH regeneration"/>
    <property type="evidence" value="ECO:0007669"/>
    <property type="project" value="TreeGrafter"/>
</dbReference>
<comment type="catalytic activity">
    <reaction evidence="12">
        <text>NAD(+) + NADPH + H(+)(in) = NADH + NADP(+) + H(+)(out)</text>
        <dbReference type="Rhea" id="RHEA:47992"/>
        <dbReference type="ChEBI" id="CHEBI:15378"/>
        <dbReference type="ChEBI" id="CHEBI:57540"/>
        <dbReference type="ChEBI" id="CHEBI:57783"/>
        <dbReference type="ChEBI" id="CHEBI:57945"/>
        <dbReference type="ChEBI" id="CHEBI:58349"/>
        <dbReference type="EC" id="7.1.1.1"/>
    </reaction>
</comment>
<dbReference type="GO" id="GO:0005886">
    <property type="term" value="C:plasma membrane"/>
    <property type="evidence" value="ECO:0007669"/>
    <property type="project" value="UniProtKB-SubCell"/>
</dbReference>
<feature type="transmembrane region" description="Helical" evidence="13">
    <location>
        <begin position="1082"/>
        <end position="1101"/>
    </location>
</feature>
<feature type="transmembrane region" description="Helical" evidence="13">
    <location>
        <begin position="1019"/>
        <end position="1040"/>
    </location>
</feature>
<dbReference type="PANTHER" id="PTHR10160">
    <property type="entry name" value="NAD(P) TRANSHYDROGENASE"/>
    <property type="match status" value="1"/>
</dbReference>
<dbReference type="EMBL" id="JAWDEY010000008">
    <property type="protein sequence ID" value="KAK6590225.1"/>
    <property type="molecule type" value="Genomic_DNA"/>
</dbReference>
<dbReference type="InterPro" id="IPR034300">
    <property type="entry name" value="PNTB-like"/>
</dbReference>
<dbReference type="GO" id="GO:0050661">
    <property type="term" value="F:NADP binding"/>
    <property type="evidence" value="ECO:0007669"/>
    <property type="project" value="TreeGrafter"/>
</dbReference>
<dbReference type="NCBIfam" id="TIGR00561">
    <property type="entry name" value="pntA"/>
    <property type="match status" value="1"/>
</dbReference>
<protein>
    <recommendedName>
        <fullName evidence="2">proton-translocating NAD(P)(+) transhydrogenase</fullName>
        <ecNumber evidence="2">7.1.1.1</ecNumber>
    </recommendedName>
</protein>
<keyword evidence="10" id="KW-0520">NAD</keyword>
<evidence type="ECO:0000256" key="2">
    <source>
        <dbReference type="ARBA" id="ARBA00012943"/>
    </source>
</evidence>
<dbReference type="SUPFAM" id="SSF52467">
    <property type="entry name" value="DHS-like NAD/FAD-binding domain"/>
    <property type="match status" value="1"/>
</dbReference>
<evidence type="ECO:0000259" key="15">
    <source>
        <dbReference type="SMART" id="SM01002"/>
    </source>
</evidence>
<dbReference type="EC" id="7.1.1.1" evidence="2"/>
<evidence type="ECO:0000256" key="14">
    <source>
        <dbReference type="SAM" id="SignalP"/>
    </source>
</evidence>
<gene>
    <name evidence="17" type="ORF">RS030_172621</name>
</gene>